<sequence>MMKLRNQEIWLAYSNLLKLSQLKLPAKQSLGIAVLISKLERPYMVIEGERKKLVNKYGILDPKTNLISVDLNGENAGDFAREYGEILTEEWGDDLVFKKVILPKAIITNCEKCNHKIEIAFLIEPNTLLPLKDKFVEIKGD</sequence>
<accession>A0A6M3KJG7</accession>
<protein>
    <submittedName>
        <fullName evidence="1">Uncharacterized protein</fullName>
    </submittedName>
</protein>
<reference evidence="1" key="1">
    <citation type="submission" date="2020-03" db="EMBL/GenBank/DDBJ databases">
        <title>The deep terrestrial virosphere.</title>
        <authorList>
            <person name="Holmfeldt K."/>
            <person name="Nilsson E."/>
            <person name="Simone D."/>
            <person name="Lopez-Fernandez M."/>
            <person name="Wu X."/>
            <person name="de Brujin I."/>
            <person name="Lundin D."/>
            <person name="Andersson A."/>
            <person name="Bertilsson S."/>
            <person name="Dopson M."/>
        </authorList>
    </citation>
    <scope>NUCLEOTIDE SEQUENCE</scope>
    <source>
        <strain evidence="1">MM415A00493</strain>
    </source>
</reference>
<proteinExistence type="predicted"/>
<dbReference type="EMBL" id="MT142469">
    <property type="protein sequence ID" value="QJA81771.1"/>
    <property type="molecule type" value="Genomic_DNA"/>
</dbReference>
<name>A0A6M3KJG7_9ZZZZ</name>
<dbReference type="AlphaFoldDB" id="A0A6M3KJG7"/>
<organism evidence="1">
    <name type="scientific">viral metagenome</name>
    <dbReference type="NCBI Taxonomy" id="1070528"/>
    <lineage>
        <taxon>unclassified sequences</taxon>
        <taxon>metagenomes</taxon>
        <taxon>organismal metagenomes</taxon>
    </lineage>
</organism>
<gene>
    <name evidence="1" type="ORF">MM415A00493_0015</name>
</gene>
<evidence type="ECO:0000313" key="1">
    <source>
        <dbReference type="EMBL" id="QJA81771.1"/>
    </source>
</evidence>